<evidence type="ECO:0000256" key="1">
    <source>
        <dbReference type="SAM" id="MobiDB-lite"/>
    </source>
</evidence>
<dbReference type="PANTHER" id="PTHR34464:SF3">
    <property type="entry name" value="OS09G0376300 PROTEIN"/>
    <property type="match status" value="1"/>
</dbReference>
<sequence>MAAFTRISCWLWGVKDHDTSSVSPNPSPNLPSGFREFDSLQFPSVNSHRMRPSSRRIKKKRQSREERRRIDREYDVVLVPSDGGCMSGSESDGSDCRNREQLRGPRPLLWPGRHEQEEFSKNNVFGTTNDLMEENIYEKKNFIEQLLSSLESS</sequence>
<protein>
    <submittedName>
        <fullName evidence="2">Uncharacterized protein</fullName>
    </submittedName>
</protein>
<accession>A0A6V7P3B3</accession>
<dbReference type="EMBL" id="LR862144">
    <property type="protein sequence ID" value="CAD1825310.1"/>
    <property type="molecule type" value="Genomic_DNA"/>
</dbReference>
<feature type="compositionally biased region" description="Basic residues" evidence="1">
    <location>
        <begin position="48"/>
        <end position="62"/>
    </location>
</feature>
<organism evidence="2">
    <name type="scientific">Ananas comosus var. bracteatus</name>
    <name type="common">red pineapple</name>
    <dbReference type="NCBI Taxonomy" id="296719"/>
    <lineage>
        <taxon>Eukaryota</taxon>
        <taxon>Viridiplantae</taxon>
        <taxon>Streptophyta</taxon>
        <taxon>Embryophyta</taxon>
        <taxon>Tracheophyta</taxon>
        <taxon>Spermatophyta</taxon>
        <taxon>Magnoliopsida</taxon>
        <taxon>Liliopsida</taxon>
        <taxon>Poales</taxon>
        <taxon>Bromeliaceae</taxon>
        <taxon>Bromelioideae</taxon>
        <taxon>Ananas</taxon>
    </lineage>
</organism>
<feature type="compositionally biased region" description="Basic and acidic residues" evidence="1">
    <location>
        <begin position="63"/>
        <end position="75"/>
    </location>
</feature>
<gene>
    <name evidence="2" type="ORF">CB5_LOCUS8521</name>
</gene>
<dbReference type="AlphaFoldDB" id="A0A6V7P3B3"/>
<reference evidence="2" key="1">
    <citation type="submission" date="2020-07" db="EMBL/GenBank/DDBJ databases">
        <authorList>
            <person name="Lin J."/>
        </authorList>
    </citation>
    <scope>NUCLEOTIDE SEQUENCE</scope>
</reference>
<dbReference type="PANTHER" id="PTHR34464">
    <property type="entry name" value="OS09G0376300 PROTEIN"/>
    <property type="match status" value="1"/>
</dbReference>
<evidence type="ECO:0000313" key="2">
    <source>
        <dbReference type="EMBL" id="CAD1825310.1"/>
    </source>
</evidence>
<proteinExistence type="predicted"/>
<feature type="region of interest" description="Disordered" evidence="1">
    <location>
        <begin position="16"/>
        <end position="115"/>
    </location>
</feature>
<feature type="compositionally biased region" description="Basic and acidic residues" evidence="1">
    <location>
        <begin position="94"/>
        <end position="103"/>
    </location>
</feature>
<name>A0A6V7P3B3_ANACO</name>